<comment type="caution">
    <text evidence="1">The sequence shown here is derived from an EMBL/GenBank/DDBJ whole genome shotgun (WGS) entry which is preliminary data.</text>
</comment>
<dbReference type="Proteomes" id="UP001428817">
    <property type="component" value="Unassembled WGS sequence"/>
</dbReference>
<evidence type="ECO:0000313" key="1">
    <source>
        <dbReference type="EMBL" id="GAA5154349.1"/>
    </source>
</evidence>
<dbReference type="EMBL" id="BAABJP010000008">
    <property type="protein sequence ID" value="GAA5154349.1"/>
    <property type="molecule type" value="Genomic_DNA"/>
</dbReference>
<reference evidence="2" key="1">
    <citation type="journal article" date="2019" name="Int. J. Syst. Evol. Microbiol.">
        <title>The Global Catalogue of Microorganisms (GCM) 10K type strain sequencing project: providing services to taxonomists for standard genome sequencing and annotation.</title>
        <authorList>
            <consortium name="The Broad Institute Genomics Platform"/>
            <consortium name="The Broad Institute Genome Sequencing Center for Infectious Disease"/>
            <person name="Wu L."/>
            <person name="Ma J."/>
        </authorList>
    </citation>
    <scope>NUCLEOTIDE SEQUENCE [LARGE SCALE GENOMIC DNA]</scope>
    <source>
        <strain evidence="2">JCM 18303</strain>
    </source>
</reference>
<accession>A0ABP9PZP6</accession>
<dbReference type="RefSeq" id="WP_185061603.1">
    <property type="nucleotide sequence ID" value="NZ_BAABJP010000008.1"/>
</dbReference>
<sequence>MIKLPGHELFSHPAAPVIRTVLTLYDQPGRPLALETFINAEQAGQRADFAQLGAQQELPMLFYDEQLTHRLTKMAPNQPDGQVADILRQADALLTAIPPEQFSFERAKLAVVRVTG</sequence>
<name>A0ABP9PZP6_9PSEU</name>
<evidence type="ECO:0000313" key="2">
    <source>
        <dbReference type="Proteomes" id="UP001428817"/>
    </source>
</evidence>
<keyword evidence="2" id="KW-1185">Reference proteome</keyword>
<proteinExistence type="predicted"/>
<organism evidence="1 2">
    <name type="scientific">Pseudonocardia eucalypti</name>
    <dbReference type="NCBI Taxonomy" id="648755"/>
    <lineage>
        <taxon>Bacteria</taxon>
        <taxon>Bacillati</taxon>
        <taxon>Actinomycetota</taxon>
        <taxon>Actinomycetes</taxon>
        <taxon>Pseudonocardiales</taxon>
        <taxon>Pseudonocardiaceae</taxon>
        <taxon>Pseudonocardia</taxon>
    </lineage>
</organism>
<protein>
    <submittedName>
        <fullName evidence="1">Uncharacterized protein</fullName>
    </submittedName>
</protein>
<gene>
    <name evidence="1" type="ORF">GCM10023321_26020</name>
</gene>